<dbReference type="Pfam" id="PF00384">
    <property type="entry name" value="Molybdopterin"/>
    <property type="match status" value="1"/>
</dbReference>
<dbReference type="PROSITE" id="PS00932">
    <property type="entry name" value="MOLYBDOPTERIN_PROK_3"/>
    <property type="match status" value="1"/>
</dbReference>
<keyword evidence="7" id="KW-0411">Iron-sulfur</keyword>
<dbReference type="InterPro" id="IPR041924">
    <property type="entry name" value="Formate_Dh-H_N"/>
</dbReference>
<dbReference type="GO" id="GO:0016020">
    <property type="term" value="C:membrane"/>
    <property type="evidence" value="ECO:0007669"/>
    <property type="project" value="TreeGrafter"/>
</dbReference>
<evidence type="ECO:0000256" key="3">
    <source>
        <dbReference type="ARBA" id="ARBA00022485"/>
    </source>
</evidence>
<dbReference type="RefSeq" id="WP_094154783.1">
    <property type="nucleotide sequence ID" value="NZ_CP020028.1"/>
</dbReference>
<evidence type="ECO:0000256" key="6">
    <source>
        <dbReference type="ARBA" id="ARBA00023004"/>
    </source>
</evidence>
<dbReference type="Gene3D" id="3.40.228.10">
    <property type="entry name" value="Dimethylsulfoxide Reductase, domain 2"/>
    <property type="match status" value="1"/>
</dbReference>
<dbReference type="PROSITE" id="PS00551">
    <property type="entry name" value="MOLYBDOPTERIN_PROK_1"/>
    <property type="match status" value="1"/>
</dbReference>
<dbReference type="InterPro" id="IPR006655">
    <property type="entry name" value="Mopterin_OxRdtase_prok_CS"/>
</dbReference>
<dbReference type="KEGG" id="pkb:B4V02_10905"/>
<dbReference type="AlphaFoldDB" id="A0A222WKY7"/>
<dbReference type="GO" id="GO:0043546">
    <property type="term" value="F:molybdopterin cofactor binding"/>
    <property type="evidence" value="ECO:0007669"/>
    <property type="project" value="InterPro"/>
</dbReference>
<dbReference type="InterPro" id="IPR006478">
    <property type="entry name" value="Formate_DH_asu"/>
</dbReference>
<evidence type="ECO:0000313" key="10">
    <source>
        <dbReference type="EMBL" id="ASR47159.1"/>
    </source>
</evidence>
<dbReference type="GO" id="GO:0015942">
    <property type="term" value="P:formate metabolic process"/>
    <property type="evidence" value="ECO:0007669"/>
    <property type="project" value="InterPro"/>
</dbReference>
<dbReference type="OrthoDB" id="9805142at2"/>
<sequence length="721" mass="79806">MADKVLTVCPYCGSGCQLHLLVDKGQVIGAEPADGRTNEGTLCLKGHYGWDFLNDPQILTARLRKPMIRKNGVMEEVEWEEAIQYTAERLSAIKEKYGPDSIMGTGSARGPGNEANYVMQKFMRAVIGTNNIDHCARVCHGPSVAGLTYSLGDGAMSNSIPEIEHSDLLFVFGYNAPETHPIVARRIVAAKQRGAKIIVCDPRMTETGRISDMWLPLKGGSNMALVNAFGHVLVHEGLYDKRYVEANTEGFAEYVDSIKKYTPEYAEGITGVKAADIRAAMREYAKAPTATILYGMGVCQFSQAVDVVKGLASLALLTGNLGKPNVGIGPVRGQNNVQGSCDMGALPNVYPGYQDVTDTAVRKKFEKAWGVEQLPRKKGYSLTEVPHLILKENKLKAYYIFGEDPVQSDPNAAELREALDQLEFVVVQDIFMNKTALHADVILPSTAWGEHDGVYSSADRGFQRIRKAVEPQGDVKPDWAIISEVATAMGYPMSYANTEEIWDEMRSLCPLFAGASYQKMEDQGGVQWPCPTEDHPGTPYLYKGNQFSTPSGKGRLFACEWRPPQEQPDAKFPLVLSTVREVGHYSVRTMTGNCRALRQLSDEPGFIQISPQDATDLNILDGEIVAISSRRGRIMARAQVSDRVQQGATYMTYHWWVGACNELTADFLDPVSKTPELKYCAIRLERIADQAQAERDVHESYQRIRRQMNVHEAVLADKVTR</sequence>
<dbReference type="InterPro" id="IPR006656">
    <property type="entry name" value="Mopterin_OxRdtase"/>
</dbReference>
<comment type="cofactor">
    <cofactor evidence="1">
        <name>Mo-bis(molybdopterin guanine dinucleotide)</name>
        <dbReference type="ChEBI" id="CHEBI:60539"/>
    </cofactor>
</comment>
<dbReference type="Proteomes" id="UP000214666">
    <property type="component" value="Chromosome"/>
</dbReference>
<keyword evidence="5" id="KW-0560">Oxidoreductase</keyword>
<dbReference type="InterPro" id="IPR027467">
    <property type="entry name" value="MopterinOxRdtase_cofactor_BS"/>
</dbReference>
<dbReference type="GO" id="GO:0046872">
    <property type="term" value="F:metal ion binding"/>
    <property type="evidence" value="ECO:0007669"/>
    <property type="project" value="UniProtKB-KW"/>
</dbReference>
<proteinExistence type="predicted"/>
<evidence type="ECO:0000259" key="9">
    <source>
        <dbReference type="PROSITE" id="PS51669"/>
    </source>
</evidence>
<dbReference type="PROSITE" id="PS51669">
    <property type="entry name" value="4FE4S_MOW_BIS_MGD"/>
    <property type="match status" value="1"/>
</dbReference>
<evidence type="ECO:0000313" key="11">
    <source>
        <dbReference type="Proteomes" id="UP000214666"/>
    </source>
</evidence>
<dbReference type="CDD" id="cd02753">
    <property type="entry name" value="MopB_Formate-Dh-H"/>
    <property type="match status" value="1"/>
</dbReference>
<dbReference type="Gene3D" id="2.40.40.20">
    <property type="match status" value="1"/>
</dbReference>
<name>A0A222WKY7_9BACL</name>
<keyword evidence="6" id="KW-0408">Iron</keyword>
<dbReference type="SUPFAM" id="SSF50692">
    <property type="entry name" value="ADC-like"/>
    <property type="match status" value="1"/>
</dbReference>
<dbReference type="STRING" id="172713.GCA_001705305_04173"/>
<dbReference type="GO" id="GO:0003954">
    <property type="term" value="F:NADH dehydrogenase activity"/>
    <property type="evidence" value="ECO:0007669"/>
    <property type="project" value="TreeGrafter"/>
</dbReference>
<keyword evidence="3" id="KW-0004">4Fe-4S</keyword>
<dbReference type="PIRSF" id="PIRSF000144">
    <property type="entry name" value="CbbBc"/>
    <property type="match status" value="1"/>
</dbReference>
<dbReference type="Pfam" id="PF04879">
    <property type="entry name" value="Molybdop_Fe4S4"/>
    <property type="match status" value="1"/>
</dbReference>
<keyword evidence="11" id="KW-1185">Reference proteome</keyword>
<dbReference type="SUPFAM" id="SSF53706">
    <property type="entry name" value="Formate dehydrogenase/DMSO reductase, domains 1-3"/>
    <property type="match status" value="1"/>
</dbReference>
<dbReference type="InterPro" id="IPR050123">
    <property type="entry name" value="Prok_molybdopt-oxidoreductase"/>
</dbReference>
<dbReference type="SMART" id="SM00926">
    <property type="entry name" value="Molybdop_Fe4S4"/>
    <property type="match status" value="1"/>
</dbReference>
<dbReference type="GO" id="GO:0022904">
    <property type="term" value="P:respiratory electron transport chain"/>
    <property type="evidence" value="ECO:0007669"/>
    <property type="project" value="TreeGrafter"/>
</dbReference>
<dbReference type="InterPro" id="IPR006657">
    <property type="entry name" value="MoPterin_dinucl-bd_dom"/>
</dbReference>
<evidence type="ECO:0000256" key="4">
    <source>
        <dbReference type="ARBA" id="ARBA00022723"/>
    </source>
</evidence>
<dbReference type="Gene3D" id="2.20.25.90">
    <property type="entry name" value="ADC-like domains"/>
    <property type="match status" value="1"/>
</dbReference>
<organism evidence="10 11">
    <name type="scientific">Paenibacillus kribbensis</name>
    <dbReference type="NCBI Taxonomy" id="172713"/>
    <lineage>
        <taxon>Bacteria</taxon>
        <taxon>Bacillati</taxon>
        <taxon>Bacillota</taxon>
        <taxon>Bacilli</taxon>
        <taxon>Bacillales</taxon>
        <taxon>Paenibacillaceae</taxon>
        <taxon>Paenibacillus</taxon>
    </lineage>
</organism>
<dbReference type="EMBL" id="CP020028">
    <property type="protein sequence ID" value="ASR47159.1"/>
    <property type="molecule type" value="Genomic_DNA"/>
</dbReference>
<accession>A0A222WKY7</accession>
<dbReference type="NCBIfam" id="TIGR01591">
    <property type="entry name" value="Fdh-alpha"/>
    <property type="match status" value="1"/>
</dbReference>
<feature type="domain" description="4Fe-4S Mo/W bis-MGD-type" evidence="9">
    <location>
        <begin position="2"/>
        <end position="57"/>
    </location>
</feature>
<gene>
    <name evidence="10" type="ORF">B4V02_10905</name>
</gene>
<protein>
    <submittedName>
        <fullName evidence="10">Formate dehydrogenase subunit alpha</fullName>
    </submittedName>
</protein>
<reference evidence="10 11" key="1">
    <citation type="submission" date="2017-03" db="EMBL/GenBank/DDBJ databases">
        <title>Complete genome sequence of Paenibacillus Kribbensis producing bioflocculants.</title>
        <authorList>
            <person name="Lee H.-G."/>
            <person name="Oh H.-M."/>
        </authorList>
    </citation>
    <scope>NUCLEOTIDE SEQUENCE [LARGE SCALE GENOMIC DNA]</scope>
    <source>
        <strain evidence="10 11">AM49</strain>
    </source>
</reference>
<dbReference type="InterPro" id="IPR006963">
    <property type="entry name" value="Mopterin_OxRdtase_4Fe-4S_dom"/>
</dbReference>
<comment type="cofactor">
    <cofactor evidence="8">
        <name>[2Fe-2S] cluster</name>
        <dbReference type="ChEBI" id="CHEBI:190135"/>
    </cofactor>
</comment>
<evidence type="ECO:0000256" key="1">
    <source>
        <dbReference type="ARBA" id="ARBA00001942"/>
    </source>
</evidence>
<dbReference type="PANTHER" id="PTHR43105:SF14">
    <property type="entry name" value="FORMATE DEHYDROGENASE H"/>
    <property type="match status" value="1"/>
</dbReference>
<dbReference type="Gene3D" id="3.40.50.740">
    <property type="match status" value="1"/>
</dbReference>
<evidence type="ECO:0000256" key="7">
    <source>
        <dbReference type="ARBA" id="ARBA00023014"/>
    </source>
</evidence>
<dbReference type="GO" id="GO:0051539">
    <property type="term" value="F:4 iron, 4 sulfur cluster binding"/>
    <property type="evidence" value="ECO:0007669"/>
    <property type="project" value="UniProtKB-KW"/>
</dbReference>
<evidence type="ECO:0000256" key="2">
    <source>
        <dbReference type="ARBA" id="ARBA00001966"/>
    </source>
</evidence>
<keyword evidence="4" id="KW-0479">Metal-binding</keyword>
<dbReference type="InterPro" id="IPR009010">
    <property type="entry name" value="Asp_de-COase-like_dom_sf"/>
</dbReference>
<dbReference type="Pfam" id="PF01568">
    <property type="entry name" value="Molydop_binding"/>
    <property type="match status" value="1"/>
</dbReference>
<evidence type="ECO:0000256" key="8">
    <source>
        <dbReference type="ARBA" id="ARBA00034078"/>
    </source>
</evidence>
<dbReference type="PANTHER" id="PTHR43105">
    <property type="entry name" value="RESPIRATORY NITRATE REDUCTASE"/>
    <property type="match status" value="1"/>
</dbReference>
<comment type="cofactor">
    <cofactor evidence="2">
        <name>[4Fe-4S] cluster</name>
        <dbReference type="ChEBI" id="CHEBI:49883"/>
    </cofactor>
</comment>
<dbReference type="GO" id="GO:0008863">
    <property type="term" value="F:formate dehydrogenase (NAD+) activity"/>
    <property type="evidence" value="ECO:0007669"/>
    <property type="project" value="InterPro"/>
</dbReference>
<evidence type="ECO:0000256" key="5">
    <source>
        <dbReference type="ARBA" id="ARBA00023002"/>
    </source>
</evidence>